<proteinExistence type="predicted"/>
<protein>
    <recommendedName>
        <fullName evidence="3">F-box protein</fullName>
    </recommendedName>
</protein>
<dbReference type="Proteomes" id="UP001556367">
    <property type="component" value="Unassembled WGS sequence"/>
</dbReference>
<organism evidence="1 2">
    <name type="scientific">Hohenbuehelia grisea</name>
    <dbReference type="NCBI Taxonomy" id="104357"/>
    <lineage>
        <taxon>Eukaryota</taxon>
        <taxon>Fungi</taxon>
        <taxon>Dikarya</taxon>
        <taxon>Basidiomycota</taxon>
        <taxon>Agaricomycotina</taxon>
        <taxon>Agaricomycetes</taxon>
        <taxon>Agaricomycetidae</taxon>
        <taxon>Agaricales</taxon>
        <taxon>Pleurotineae</taxon>
        <taxon>Pleurotaceae</taxon>
        <taxon>Hohenbuehelia</taxon>
    </lineage>
</organism>
<accession>A0ABR3JN39</accession>
<sequence>MPTGTPEDNHATGVTSGEPKLPLLITWSRRHDDFYSVTELFVEIRADLAATPDKPDGDSYGCEFFQRTHHRVYSACLNIIRTSDTYPSAGLLEVLFQQQLSDRIKVIQMDAHLVSLLSQALSNATFMPNLQSLRVYYRPRTEDEGQQAVMLDSLLTKLRIGESLHEVYCDVFDNFGPKILITVANFPALNLRALRASFSGLHVALSVLRDAQLLESCVLSFQDSNWSAGQKSKLKVTLPNLRFLQLVNGVCLLDCLVAPALRFLKTPQLLMGCRSVIKFCRRSLCPLNTLILDYLHDDATEFLNLLRSVPTVRYLSMRSLDPDMINEEVAEAVSIPLLPPTRSFRFSITSSLNRLLCPVARHCCWLSRSEASSQGPRSLTYGFTSKAIIARESSPDTSLRALFELCSASLLRNHTHAPNMKKTFQKRL</sequence>
<keyword evidence="2" id="KW-1185">Reference proteome</keyword>
<evidence type="ECO:0008006" key="3">
    <source>
        <dbReference type="Google" id="ProtNLM"/>
    </source>
</evidence>
<evidence type="ECO:0000313" key="1">
    <source>
        <dbReference type="EMBL" id="KAL0956961.1"/>
    </source>
</evidence>
<comment type="caution">
    <text evidence="1">The sequence shown here is derived from an EMBL/GenBank/DDBJ whole genome shotgun (WGS) entry which is preliminary data.</text>
</comment>
<evidence type="ECO:0000313" key="2">
    <source>
        <dbReference type="Proteomes" id="UP001556367"/>
    </source>
</evidence>
<reference evidence="2" key="1">
    <citation type="submission" date="2024-06" db="EMBL/GenBank/DDBJ databases">
        <title>Multi-omics analyses provide insights into the biosynthesis of the anticancer antibiotic pleurotin in Hohenbuehelia grisea.</title>
        <authorList>
            <person name="Weaver J.A."/>
            <person name="Alberti F."/>
        </authorList>
    </citation>
    <scope>NUCLEOTIDE SEQUENCE [LARGE SCALE GENOMIC DNA]</scope>
    <source>
        <strain evidence="2">T-177</strain>
    </source>
</reference>
<name>A0ABR3JN39_9AGAR</name>
<gene>
    <name evidence="1" type="ORF">HGRIS_003062</name>
</gene>
<dbReference type="EMBL" id="JASNQZ010000006">
    <property type="protein sequence ID" value="KAL0956961.1"/>
    <property type="molecule type" value="Genomic_DNA"/>
</dbReference>